<organism evidence="3 4">
    <name type="scientific">Crassostrea virginica</name>
    <name type="common">Eastern oyster</name>
    <dbReference type="NCBI Taxonomy" id="6565"/>
    <lineage>
        <taxon>Eukaryota</taxon>
        <taxon>Metazoa</taxon>
        <taxon>Spiralia</taxon>
        <taxon>Lophotrochozoa</taxon>
        <taxon>Mollusca</taxon>
        <taxon>Bivalvia</taxon>
        <taxon>Autobranchia</taxon>
        <taxon>Pteriomorphia</taxon>
        <taxon>Ostreida</taxon>
        <taxon>Ostreoidea</taxon>
        <taxon>Ostreidae</taxon>
        <taxon>Crassostrea</taxon>
    </lineage>
</organism>
<keyword evidence="2" id="KW-0472">Membrane</keyword>
<reference evidence="4" key="1">
    <citation type="submission" date="2025-08" db="UniProtKB">
        <authorList>
            <consortium name="RefSeq"/>
        </authorList>
    </citation>
    <scope>IDENTIFICATION</scope>
    <source>
        <tissue evidence="4">Whole sample</tissue>
    </source>
</reference>
<dbReference type="KEGG" id="cvn:111114385"/>
<evidence type="ECO:0000256" key="2">
    <source>
        <dbReference type="SAM" id="Phobius"/>
    </source>
</evidence>
<evidence type="ECO:0000313" key="3">
    <source>
        <dbReference type="Proteomes" id="UP000694844"/>
    </source>
</evidence>
<dbReference type="RefSeq" id="XP_022308386.1">
    <property type="nucleotide sequence ID" value="XM_022452678.1"/>
</dbReference>
<accession>A0A8B8BZW5</accession>
<protein>
    <submittedName>
        <fullName evidence="4">Multiple epidermal growth factor-like domains protein 11</fullName>
    </submittedName>
</protein>
<keyword evidence="1" id="KW-0245">EGF-like domain</keyword>
<gene>
    <name evidence="4" type="primary">LOC111114385</name>
</gene>
<dbReference type="Gene3D" id="2.170.300.10">
    <property type="entry name" value="Tie2 ligand-binding domain superfamily"/>
    <property type="match status" value="1"/>
</dbReference>
<dbReference type="PANTHER" id="PTHR24043:SF8">
    <property type="entry name" value="EGF-LIKE DOMAIN-CONTAINING PROTEIN"/>
    <property type="match status" value="1"/>
</dbReference>
<dbReference type="GO" id="GO:0005044">
    <property type="term" value="F:scavenger receptor activity"/>
    <property type="evidence" value="ECO:0007669"/>
    <property type="project" value="InterPro"/>
</dbReference>
<dbReference type="PANTHER" id="PTHR24043">
    <property type="entry name" value="SCAVENGER RECEPTOR CLASS F"/>
    <property type="match status" value="1"/>
</dbReference>
<keyword evidence="2" id="KW-1133">Transmembrane helix</keyword>
<keyword evidence="3" id="KW-1185">Reference proteome</keyword>
<evidence type="ECO:0000313" key="4">
    <source>
        <dbReference type="RefSeq" id="XP_022308386.1"/>
    </source>
</evidence>
<dbReference type="GeneID" id="111114385"/>
<proteinExistence type="predicted"/>
<dbReference type="OrthoDB" id="10252017at2759"/>
<name>A0A8B8BZW5_CRAVI</name>
<sequence length="237" mass="26652">MECEDGFYNLSCSSTCGHCLNGEYCDKVTGHCLPGCQPHFHPPFCQVCEDGFYGSSCQNNCGHCLNGEHCDKRNGTCIKGCQPHFLYPLCKECKDGFYGVNCSDKCGYCDDNDDCDKRTGYCLMGCKTNLQPPYCKADPSELQSRRGTSMDEKNDVPVTAFYVAIGLLTTLLVLSIAVIIYQRRRITGLLETRHSTENTQTRSETQTQNYVDITQSEEKHEYTSLDNVKQESHYNVI</sequence>
<dbReference type="InterPro" id="IPR042635">
    <property type="entry name" value="MEGF10/SREC1/2-like"/>
</dbReference>
<dbReference type="AlphaFoldDB" id="A0A8B8BZW5"/>
<feature type="transmembrane region" description="Helical" evidence="2">
    <location>
        <begin position="160"/>
        <end position="181"/>
    </location>
</feature>
<evidence type="ECO:0000256" key="1">
    <source>
        <dbReference type="ARBA" id="ARBA00022536"/>
    </source>
</evidence>
<keyword evidence="2" id="KW-0812">Transmembrane</keyword>
<dbReference type="Proteomes" id="UP000694844">
    <property type="component" value="Chromosome 9"/>
</dbReference>